<accession>A0ABV0G1S9</accession>
<sequence length="313" mass="35806">MRIIELFSKRQAMLRGEAPDVFVYDKLPQELRVQIVHILRDYLGNEDDIHRDENMVSGAYEFIVDSLCREYGLFKLPSAKDYGKRDYMSELFNFVLNEKNVERVLDAVELACRVIDVHSREWRYRHRQDADEEATAGLEELNVRFQRQGFGYRFEGGDVVRIDSELVHAEIVKPALTLLHAARYQGAEAEFHHAHEHYRHGRMKEALADCLKSLESVMKSIADARNWKRDQGATAKPLIDLMFERQLIPTFWTQHFSALRAMLESGVPTARNRLGGHGQGSAVVDVPPHYVAFALHQTAAAIVFLATAEAELA</sequence>
<evidence type="ECO:0000259" key="1">
    <source>
        <dbReference type="Pfam" id="PF18863"/>
    </source>
</evidence>
<dbReference type="Pfam" id="PF22809">
    <property type="entry name" value="DUF7014"/>
    <property type="match status" value="1"/>
</dbReference>
<dbReference type="RefSeq" id="WP_347704500.1">
    <property type="nucleotide sequence ID" value="NZ_JBDPZD010000002.1"/>
</dbReference>
<dbReference type="NCBIfam" id="NF046078">
    <property type="entry name" value="STM4504_CBY0614"/>
    <property type="match status" value="1"/>
</dbReference>
<evidence type="ECO:0000313" key="3">
    <source>
        <dbReference type="EMBL" id="MEO3691687.1"/>
    </source>
</evidence>
<organism evidence="3 4">
    <name type="scientific">Roseateles paludis</name>
    <dbReference type="NCBI Taxonomy" id="3145238"/>
    <lineage>
        <taxon>Bacteria</taxon>
        <taxon>Pseudomonadati</taxon>
        <taxon>Pseudomonadota</taxon>
        <taxon>Betaproteobacteria</taxon>
        <taxon>Burkholderiales</taxon>
        <taxon>Sphaerotilaceae</taxon>
        <taxon>Roseateles</taxon>
    </lineage>
</organism>
<feature type="domain" description="DUF7014" evidence="2">
    <location>
        <begin position="183"/>
        <end position="309"/>
    </location>
</feature>
<dbReference type="Proteomes" id="UP001495147">
    <property type="component" value="Unassembled WGS sequence"/>
</dbReference>
<protein>
    <recommendedName>
        <fullName evidence="5">Abortive infection protein-like C-terminal domain-containing protein</fullName>
    </recommendedName>
</protein>
<dbReference type="Pfam" id="PF18863">
    <property type="entry name" value="AbiJ_NTD4"/>
    <property type="match status" value="1"/>
</dbReference>
<dbReference type="InterPro" id="IPR049503">
    <property type="entry name" value="AbiJ_NTD4"/>
</dbReference>
<feature type="domain" description="HEPN AbiJ-N-terminal" evidence="1">
    <location>
        <begin position="5"/>
        <end position="175"/>
    </location>
</feature>
<proteinExistence type="predicted"/>
<gene>
    <name evidence="3" type="ORF">ABDJ85_09420</name>
</gene>
<keyword evidence="4" id="KW-1185">Reference proteome</keyword>
<evidence type="ECO:0008006" key="5">
    <source>
        <dbReference type="Google" id="ProtNLM"/>
    </source>
</evidence>
<evidence type="ECO:0000313" key="4">
    <source>
        <dbReference type="Proteomes" id="UP001495147"/>
    </source>
</evidence>
<evidence type="ECO:0000259" key="2">
    <source>
        <dbReference type="Pfam" id="PF22809"/>
    </source>
</evidence>
<dbReference type="InterPro" id="IPR054280">
    <property type="entry name" value="DUF7014"/>
</dbReference>
<reference evidence="3 4" key="1">
    <citation type="submission" date="2024-05" db="EMBL/GenBank/DDBJ databases">
        <title>Roseateles sp. DJS-2-20 16S ribosomal RNA gene Genome sequencing and assembly.</title>
        <authorList>
            <person name="Woo H."/>
        </authorList>
    </citation>
    <scope>NUCLEOTIDE SEQUENCE [LARGE SCALE GENOMIC DNA]</scope>
    <source>
        <strain evidence="3 4">DJS-2-20</strain>
    </source>
</reference>
<dbReference type="EMBL" id="JBDPZD010000002">
    <property type="protein sequence ID" value="MEO3691687.1"/>
    <property type="molecule type" value="Genomic_DNA"/>
</dbReference>
<name>A0ABV0G1S9_9BURK</name>
<comment type="caution">
    <text evidence="3">The sequence shown here is derived from an EMBL/GenBank/DDBJ whole genome shotgun (WGS) entry which is preliminary data.</text>
</comment>